<dbReference type="AlphaFoldDB" id="A0A4Y2PAT6"/>
<sequence>MVWDLWSLKIPTRPDPSRTRRKREEKGSRDVVKTTLYYITRRGLKGPCRVTVERSPEVTVKKNSLRLSNDEAGRGAHVCGWLKCSSPGQIMEIKPFGHASEGMVKGIFKLEFGRREEDSETRLETGD</sequence>
<keyword evidence="2" id="KW-1185">Reference proteome</keyword>
<organism evidence="1 2">
    <name type="scientific">Araneus ventricosus</name>
    <name type="common">Orbweaver spider</name>
    <name type="synonym">Epeira ventricosa</name>
    <dbReference type="NCBI Taxonomy" id="182803"/>
    <lineage>
        <taxon>Eukaryota</taxon>
        <taxon>Metazoa</taxon>
        <taxon>Ecdysozoa</taxon>
        <taxon>Arthropoda</taxon>
        <taxon>Chelicerata</taxon>
        <taxon>Arachnida</taxon>
        <taxon>Araneae</taxon>
        <taxon>Araneomorphae</taxon>
        <taxon>Entelegynae</taxon>
        <taxon>Araneoidea</taxon>
        <taxon>Araneidae</taxon>
        <taxon>Araneus</taxon>
    </lineage>
</organism>
<dbReference type="Proteomes" id="UP000499080">
    <property type="component" value="Unassembled WGS sequence"/>
</dbReference>
<evidence type="ECO:0000313" key="2">
    <source>
        <dbReference type="Proteomes" id="UP000499080"/>
    </source>
</evidence>
<accession>A0A4Y2PAT6</accession>
<name>A0A4Y2PAT6_ARAVE</name>
<dbReference type="EMBL" id="BGPR01010701">
    <property type="protein sequence ID" value="GBN47570.1"/>
    <property type="molecule type" value="Genomic_DNA"/>
</dbReference>
<evidence type="ECO:0000313" key="1">
    <source>
        <dbReference type="EMBL" id="GBN47570.1"/>
    </source>
</evidence>
<proteinExistence type="predicted"/>
<comment type="caution">
    <text evidence="1">The sequence shown here is derived from an EMBL/GenBank/DDBJ whole genome shotgun (WGS) entry which is preliminary data.</text>
</comment>
<reference evidence="1 2" key="1">
    <citation type="journal article" date="2019" name="Sci. Rep.">
        <title>Orb-weaving spider Araneus ventricosus genome elucidates the spidroin gene catalogue.</title>
        <authorList>
            <person name="Kono N."/>
            <person name="Nakamura H."/>
            <person name="Ohtoshi R."/>
            <person name="Moran D.A.P."/>
            <person name="Shinohara A."/>
            <person name="Yoshida Y."/>
            <person name="Fujiwara M."/>
            <person name="Mori M."/>
            <person name="Tomita M."/>
            <person name="Arakawa K."/>
        </authorList>
    </citation>
    <scope>NUCLEOTIDE SEQUENCE [LARGE SCALE GENOMIC DNA]</scope>
</reference>
<protein>
    <submittedName>
        <fullName evidence="1">Uncharacterized protein</fullName>
    </submittedName>
</protein>
<gene>
    <name evidence="1" type="ORF">AVEN_112408_1</name>
</gene>